<protein>
    <submittedName>
        <fullName evidence="3">Bax inhibitor-1/YccA family protein</fullName>
    </submittedName>
</protein>
<organism evidence="3 4">
    <name type="scientific">Ammonicoccus fulvus</name>
    <dbReference type="NCBI Taxonomy" id="3138240"/>
    <lineage>
        <taxon>Bacteria</taxon>
        <taxon>Bacillati</taxon>
        <taxon>Actinomycetota</taxon>
        <taxon>Actinomycetes</taxon>
        <taxon>Propionibacteriales</taxon>
        <taxon>Propionibacteriaceae</taxon>
        <taxon>Ammonicoccus</taxon>
    </lineage>
</organism>
<dbReference type="RefSeq" id="WP_425310043.1">
    <property type="nucleotide sequence ID" value="NZ_CP154795.1"/>
</dbReference>
<dbReference type="Proteomes" id="UP001442841">
    <property type="component" value="Chromosome"/>
</dbReference>
<keyword evidence="2" id="KW-1133">Transmembrane helix</keyword>
<dbReference type="PANTHER" id="PTHR41282">
    <property type="entry name" value="CONSERVED TRANSMEMBRANE PROTEIN-RELATED"/>
    <property type="match status" value="1"/>
</dbReference>
<feature type="region of interest" description="Disordered" evidence="1">
    <location>
        <begin position="1"/>
        <end position="70"/>
    </location>
</feature>
<dbReference type="PIRSF" id="PIRSF009160">
    <property type="entry name" value="UCP009160"/>
    <property type="match status" value="1"/>
</dbReference>
<keyword evidence="4" id="KW-1185">Reference proteome</keyword>
<feature type="transmembrane region" description="Helical" evidence="2">
    <location>
        <begin position="191"/>
        <end position="212"/>
    </location>
</feature>
<feature type="transmembrane region" description="Helical" evidence="2">
    <location>
        <begin position="232"/>
        <end position="251"/>
    </location>
</feature>
<reference evidence="3 4" key="1">
    <citation type="submission" date="2024-04" db="EMBL/GenBank/DDBJ databases">
        <title>Isolation of an actinomycete strain from pig manure.</title>
        <authorList>
            <person name="Gong T."/>
            <person name="Yu Z."/>
            <person name="An M."/>
            <person name="Wei C."/>
            <person name="Yang W."/>
            <person name="Liu L."/>
        </authorList>
    </citation>
    <scope>NUCLEOTIDE SEQUENCE [LARGE SCALE GENOMIC DNA]</scope>
    <source>
        <strain evidence="3 4">ZF39</strain>
    </source>
</reference>
<feature type="transmembrane region" description="Helical" evidence="2">
    <location>
        <begin position="157"/>
        <end position="179"/>
    </location>
</feature>
<feature type="compositionally biased region" description="Low complexity" evidence="1">
    <location>
        <begin position="49"/>
        <end position="64"/>
    </location>
</feature>
<dbReference type="PANTHER" id="PTHR41282:SF1">
    <property type="entry name" value="CONSERVED TRANSMEMBRANE PROTEIN-RELATED"/>
    <property type="match status" value="1"/>
</dbReference>
<evidence type="ECO:0000256" key="1">
    <source>
        <dbReference type="SAM" id="MobiDB-lite"/>
    </source>
</evidence>
<feature type="transmembrane region" description="Helical" evidence="2">
    <location>
        <begin position="103"/>
        <end position="124"/>
    </location>
</feature>
<feature type="transmembrane region" description="Helical" evidence="2">
    <location>
        <begin position="131"/>
        <end position="151"/>
    </location>
</feature>
<evidence type="ECO:0000256" key="2">
    <source>
        <dbReference type="SAM" id="Phobius"/>
    </source>
</evidence>
<sequence>MLRSSNPVLSRQDAFQPGNQYAGGYPQYPGQGQGQGYDPRFGGQYPQDPRQGQFPGQGMPPQQQGGRGQGVMTFDDVVTKTGITLGVVVLVAAAAFFLLPLQLLMPASIVAALATIGITFLVAFRRTVSPALVMVFAVVEGVFVGGISKIFEFYYPGIVVQAVFATFVAAGLTLAAYKFFNIRVTPKFTKIIVIATIAFAVVTLLNFVLALVGVNGGTGLGLRAGVTGEVSLLAIGVSAIAVVLAVLNLVLDFDYIEKGVKMGAPANQSWKAAFGLTVTLVWLYVEMLRIISYFRR</sequence>
<dbReference type="Pfam" id="PF12811">
    <property type="entry name" value="BaxI_1"/>
    <property type="match status" value="1"/>
</dbReference>
<accession>A0ABZ3FVJ2</accession>
<feature type="transmembrane region" description="Helical" evidence="2">
    <location>
        <begin position="272"/>
        <end position="294"/>
    </location>
</feature>
<gene>
    <name evidence="3" type="ORF">AADG42_15155</name>
</gene>
<evidence type="ECO:0000313" key="3">
    <source>
        <dbReference type="EMBL" id="XAN08586.1"/>
    </source>
</evidence>
<dbReference type="InterPro" id="IPR010539">
    <property type="entry name" value="BaxI_1-like"/>
</dbReference>
<feature type="transmembrane region" description="Helical" evidence="2">
    <location>
        <begin position="77"/>
        <end position="97"/>
    </location>
</feature>
<feature type="compositionally biased region" description="Low complexity" evidence="1">
    <location>
        <begin position="16"/>
        <end position="30"/>
    </location>
</feature>
<proteinExistence type="predicted"/>
<keyword evidence="2" id="KW-0812">Transmembrane</keyword>
<keyword evidence="2" id="KW-0472">Membrane</keyword>
<dbReference type="EMBL" id="CP154795">
    <property type="protein sequence ID" value="XAN08586.1"/>
    <property type="molecule type" value="Genomic_DNA"/>
</dbReference>
<evidence type="ECO:0000313" key="4">
    <source>
        <dbReference type="Proteomes" id="UP001442841"/>
    </source>
</evidence>
<name>A0ABZ3FVJ2_9ACTN</name>